<comment type="caution">
    <text evidence="2">The sequence shown here is derived from an EMBL/GenBank/DDBJ whole genome shotgun (WGS) entry which is preliminary data.</text>
</comment>
<sequence>MEATTPSRPALQGENSAYFTRPQDPESPSNLHAAKRRKDQHGHQQPPHPTLGSESASAAIQNQLDEADRKARVRREVLGSLAETVDKFVADRKQPDERALAQNICERFIEFITMSDYADTNGADRVPTRVRSSQLPAIF</sequence>
<reference evidence="2" key="1">
    <citation type="submission" date="2022-11" db="EMBL/GenBank/DDBJ databases">
        <authorList>
            <person name="Petersen C."/>
        </authorList>
    </citation>
    <scope>NUCLEOTIDE SEQUENCE</scope>
    <source>
        <strain evidence="2">IBT 22155</strain>
    </source>
</reference>
<dbReference type="OrthoDB" id="10485133at2759"/>
<dbReference type="Proteomes" id="UP001149079">
    <property type="component" value="Unassembled WGS sequence"/>
</dbReference>
<evidence type="ECO:0000313" key="3">
    <source>
        <dbReference type="Proteomes" id="UP001149079"/>
    </source>
</evidence>
<keyword evidence="3" id="KW-1185">Reference proteome</keyword>
<evidence type="ECO:0000256" key="1">
    <source>
        <dbReference type="SAM" id="MobiDB-lite"/>
    </source>
</evidence>
<gene>
    <name evidence="2" type="ORF">N7515_004988</name>
</gene>
<feature type="region of interest" description="Disordered" evidence="1">
    <location>
        <begin position="1"/>
        <end position="69"/>
    </location>
</feature>
<proteinExistence type="predicted"/>
<accession>A0A9W9H1G4</accession>
<organism evidence="2 3">
    <name type="scientific">Penicillium bovifimosum</name>
    <dbReference type="NCBI Taxonomy" id="126998"/>
    <lineage>
        <taxon>Eukaryota</taxon>
        <taxon>Fungi</taxon>
        <taxon>Dikarya</taxon>
        <taxon>Ascomycota</taxon>
        <taxon>Pezizomycotina</taxon>
        <taxon>Eurotiomycetes</taxon>
        <taxon>Eurotiomycetidae</taxon>
        <taxon>Eurotiales</taxon>
        <taxon>Aspergillaceae</taxon>
        <taxon>Penicillium</taxon>
    </lineage>
</organism>
<dbReference type="GeneID" id="81404902"/>
<feature type="compositionally biased region" description="Polar residues" evidence="1">
    <location>
        <begin position="52"/>
        <end position="64"/>
    </location>
</feature>
<feature type="compositionally biased region" description="Polar residues" evidence="1">
    <location>
        <begin position="1"/>
        <end position="18"/>
    </location>
</feature>
<dbReference type="RefSeq" id="XP_056522682.1">
    <property type="nucleotide sequence ID" value="XM_056665732.1"/>
</dbReference>
<reference evidence="2" key="2">
    <citation type="journal article" date="2023" name="IMA Fungus">
        <title>Comparative genomic study of the Penicillium genus elucidates a diverse pangenome and 15 lateral gene transfer events.</title>
        <authorList>
            <person name="Petersen C."/>
            <person name="Sorensen T."/>
            <person name="Nielsen M.R."/>
            <person name="Sondergaard T.E."/>
            <person name="Sorensen J.L."/>
            <person name="Fitzpatrick D.A."/>
            <person name="Frisvad J.C."/>
            <person name="Nielsen K.L."/>
        </authorList>
    </citation>
    <scope>NUCLEOTIDE SEQUENCE</scope>
    <source>
        <strain evidence="2">IBT 22155</strain>
    </source>
</reference>
<evidence type="ECO:0000313" key="2">
    <source>
        <dbReference type="EMBL" id="KAJ5135710.1"/>
    </source>
</evidence>
<dbReference type="EMBL" id="JAPQKL010000004">
    <property type="protein sequence ID" value="KAJ5135710.1"/>
    <property type="molecule type" value="Genomic_DNA"/>
</dbReference>
<dbReference type="AlphaFoldDB" id="A0A9W9H1G4"/>
<name>A0A9W9H1G4_9EURO</name>
<protein>
    <submittedName>
        <fullName evidence="2">Uncharacterized protein</fullName>
    </submittedName>
</protein>